<dbReference type="eggNOG" id="ENOG502R6DW">
    <property type="taxonomic scope" value="Eukaryota"/>
</dbReference>
<keyword evidence="5" id="KW-1185">Reference proteome</keyword>
<dbReference type="GeneID" id="20348891"/>
<feature type="signal peptide" evidence="2">
    <location>
        <begin position="1"/>
        <end position="18"/>
    </location>
</feature>
<dbReference type="EnsemblFungi" id="EJT74593">
    <property type="protein sequence ID" value="EJT74593"/>
    <property type="gene ID" value="GGTG_08433"/>
</dbReference>
<feature type="region of interest" description="Disordered" evidence="1">
    <location>
        <begin position="47"/>
        <end position="160"/>
    </location>
</feature>
<reference evidence="5" key="1">
    <citation type="submission" date="2010-07" db="EMBL/GenBank/DDBJ databases">
        <title>The genome sequence of Gaeumannomyces graminis var. tritici strain R3-111a-1.</title>
        <authorList>
            <consortium name="The Broad Institute Genome Sequencing Platform"/>
            <person name="Ma L.-J."/>
            <person name="Dead R."/>
            <person name="Young S."/>
            <person name="Zeng Q."/>
            <person name="Koehrsen M."/>
            <person name="Alvarado L."/>
            <person name="Berlin A."/>
            <person name="Chapman S.B."/>
            <person name="Chen Z."/>
            <person name="Freedman E."/>
            <person name="Gellesch M."/>
            <person name="Goldberg J."/>
            <person name="Griggs A."/>
            <person name="Gujja S."/>
            <person name="Heilman E.R."/>
            <person name="Heiman D."/>
            <person name="Hepburn T."/>
            <person name="Howarth C."/>
            <person name="Jen D."/>
            <person name="Larson L."/>
            <person name="Mehta T."/>
            <person name="Neiman D."/>
            <person name="Pearson M."/>
            <person name="Roberts A."/>
            <person name="Saif S."/>
            <person name="Shea T."/>
            <person name="Shenoy N."/>
            <person name="Sisk P."/>
            <person name="Stolte C."/>
            <person name="Sykes S."/>
            <person name="Walk T."/>
            <person name="White J."/>
            <person name="Yandava C."/>
            <person name="Haas B."/>
            <person name="Nusbaum C."/>
            <person name="Birren B."/>
        </authorList>
    </citation>
    <scope>NUCLEOTIDE SEQUENCE [LARGE SCALE GENOMIC DNA]</scope>
    <source>
        <strain evidence="5">R3-111a-1</strain>
    </source>
</reference>
<reference evidence="4" key="4">
    <citation type="journal article" date="2015" name="G3 (Bethesda)">
        <title>Genome sequences of three phytopathogenic species of the Magnaporthaceae family of fungi.</title>
        <authorList>
            <person name="Okagaki L.H."/>
            <person name="Nunes C.C."/>
            <person name="Sailsbery J."/>
            <person name="Clay B."/>
            <person name="Brown D."/>
            <person name="John T."/>
            <person name="Oh Y."/>
            <person name="Young N."/>
            <person name="Fitzgerald M."/>
            <person name="Haas B.J."/>
            <person name="Zeng Q."/>
            <person name="Young S."/>
            <person name="Adiconis X."/>
            <person name="Fan L."/>
            <person name="Levin J.Z."/>
            <person name="Mitchell T.K."/>
            <person name="Okubara P.A."/>
            <person name="Farman M.L."/>
            <person name="Kohn L.M."/>
            <person name="Birren B."/>
            <person name="Ma L.-J."/>
            <person name="Dean R.A."/>
        </authorList>
    </citation>
    <scope>NUCLEOTIDE SEQUENCE</scope>
    <source>
        <strain evidence="4">R3-111a-1</strain>
    </source>
</reference>
<evidence type="ECO:0000313" key="5">
    <source>
        <dbReference type="Proteomes" id="UP000006039"/>
    </source>
</evidence>
<feature type="region of interest" description="Disordered" evidence="1">
    <location>
        <begin position="298"/>
        <end position="325"/>
    </location>
</feature>
<reference evidence="4" key="5">
    <citation type="submission" date="2018-04" db="UniProtKB">
        <authorList>
            <consortium name="EnsemblFungi"/>
        </authorList>
    </citation>
    <scope>IDENTIFICATION</scope>
    <source>
        <strain evidence="4">R3-111a-1</strain>
    </source>
</reference>
<keyword evidence="2" id="KW-0732">Signal</keyword>
<reference evidence="3" key="3">
    <citation type="submission" date="2010-09" db="EMBL/GenBank/DDBJ databases">
        <title>Annotation of Gaeumannomyces graminis var. tritici R3-111a-1.</title>
        <authorList>
            <consortium name="The Broad Institute Genome Sequencing Platform"/>
            <person name="Ma L.-J."/>
            <person name="Dead R."/>
            <person name="Young S.K."/>
            <person name="Zeng Q."/>
            <person name="Gargeya S."/>
            <person name="Fitzgerald M."/>
            <person name="Haas B."/>
            <person name="Abouelleil A."/>
            <person name="Alvarado L."/>
            <person name="Arachchi H.M."/>
            <person name="Berlin A."/>
            <person name="Brown A."/>
            <person name="Chapman S.B."/>
            <person name="Chen Z."/>
            <person name="Dunbar C."/>
            <person name="Freedman E."/>
            <person name="Gearin G."/>
            <person name="Gellesch M."/>
            <person name="Goldberg J."/>
            <person name="Griggs A."/>
            <person name="Gujja S."/>
            <person name="Heiman D."/>
            <person name="Howarth C."/>
            <person name="Larson L."/>
            <person name="Lui A."/>
            <person name="MacDonald P.J.P."/>
            <person name="Mehta T."/>
            <person name="Montmayeur A."/>
            <person name="Murphy C."/>
            <person name="Neiman D."/>
            <person name="Pearson M."/>
            <person name="Priest M."/>
            <person name="Roberts A."/>
            <person name="Saif S."/>
            <person name="Shea T."/>
            <person name="Shenoy N."/>
            <person name="Sisk P."/>
            <person name="Stolte C."/>
            <person name="Sykes S."/>
            <person name="Yandava C."/>
            <person name="Wortman J."/>
            <person name="Nusbaum C."/>
            <person name="Birren B."/>
        </authorList>
    </citation>
    <scope>NUCLEOTIDE SEQUENCE</scope>
    <source>
        <strain evidence="3">R3-111a-1</strain>
    </source>
</reference>
<name>J3P4J6_GAET3</name>
<protein>
    <submittedName>
        <fullName evidence="3 4">Uncharacterized protein</fullName>
    </submittedName>
</protein>
<dbReference type="VEuPathDB" id="FungiDB:GGTG_08433"/>
<sequence length="325" mass="34520">MRFSTALVFCAGLVSVSAQAAQGATARSEIATSDSYLSSYLGRRQNQRAAEAANGKAKEGEKAQNKAGAEKAKEGKGNNAAEGEEEAAEGENNNAAEGENNNANQGQIEEGNANNGTNNANNGTENAGNDRNNNNGNNNQNNGQNNNNNNNNNGAGVNLGQGLSQEDLARLLAGNNNLGGIDLNNRDSILAGIGRLMNGLCVGNIFNVNRNQLFALNSNQQLQLLFQLQQIQQLQQLGFVNGAQVQNLFNVGFNNNNILALGGIGGIGGVPGINGFNFAGFKRAVAEQMKNLKRTELRRGVHAKRQQCKQAQQQRQQSGDRRQKA</sequence>
<organism evidence="3">
    <name type="scientific">Gaeumannomyces tritici (strain R3-111a-1)</name>
    <name type="common">Wheat and barley take-all root rot fungus</name>
    <name type="synonym">Gaeumannomyces graminis var. tritici</name>
    <dbReference type="NCBI Taxonomy" id="644352"/>
    <lineage>
        <taxon>Eukaryota</taxon>
        <taxon>Fungi</taxon>
        <taxon>Dikarya</taxon>
        <taxon>Ascomycota</taxon>
        <taxon>Pezizomycotina</taxon>
        <taxon>Sordariomycetes</taxon>
        <taxon>Sordariomycetidae</taxon>
        <taxon>Magnaporthales</taxon>
        <taxon>Magnaporthaceae</taxon>
        <taxon>Gaeumannomyces</taxon>
    </lineage>
</organism>
<dbReference type="EMBL" id="GL385398">
    <property type="protein sequence ID" value="EJT74593.1"/>
    <property type="molecule type" value="Genomic_DNA"/>
</dbReference>
<feature type="compositionally biased region" description="Low complexity" evidence="1">
    <location>
        <begin position="90"/>
        <end position="160"/>
    </location>
</feature>
<feature type="compositionally biased region" description="Basic and acidic residues" evidence="1">
    <location>
        <begin position="56"/>
        <end position="76"/>
    </location>
</feature>
<evidence type="ECO:0000313" key="4">
    <source>
        <dbReference type="EnsemblFungi" id="EJT74593"/>
    </source>
</evidence>
<dbReference type="HOGENOM" id="CLU_855412_0_0_1"/>
<reference evidence="3" key="2">
    <citation type="submission" date="2010-07" db="EMBL/GenBank/DDBJ databases">
        <authorList>
            <consortium name="The Broad Institute Genome Sequencing Platform"/>
            <consortium name="Broad Institute Genome Sequencing Center for Infectious Disease"/>
            <person name="Ma L.-J."/>
            <person name="Dead R."/>
            <person name="Young S."/>
            <person name="Zeng Q."/>
            <person name="Koehrsen M."/>
            <person name="Alvarado L."/>
            <person name="Berlin A."/>
            <person name="Chapman S.B."/>
            <person name="Chen Z."/>
            <person name="Freedman E."/>
            <person name="Gellesch M."/>
            <person name="Goldberg J."/>
            <person name="Griggs A."/>
            <person name="Gujja S."/>
            <person name="Heilman E.R."/>
            <person name="Heiman D."/>
            <person name="Hepburn T."/>
            <person name="Howarth C."/>
            <person name="Jen D."/>
            <person name="Larson L."/>
            <person name="Mehta T."/>
            <person name="Neiman D."/>
            <person name="Pearson M."/>
            <person name="Roberts A."/>
            <person name="Saif S."/>
            <person name="Shea T."/>
            <person name="Shenoy N."/>
            <person name="Sisk P."/>
            <person name="Stolte C."/>
            <person name="Sykes S."/>
            <person name="Walk T."/>
            <person name="White J."/>
            <person name="Yandava C."/>
            <person name="Haas B."/>
            <person name="Nusbaum C."/>
            <person name="Birren B."/>
        </authorList>
    </citation>
    <scope>NUCLEOTIDE SEQUENCE</scope>
    <source>
        <strain evidence="3">R3-111a-1</strain>
    </source>
</reference>
<evidence type="ECO:0000256" key="2">
    <source>
        <dbReference type="SAM" id="SignalP"/>
    </source>
</evidence>
<gene>
    <name evidence="4" type="primary">20348891</name>
    <name evidence="3" type="ORF">GGTG_08433</name>
</gene>
<dbReference type="RefSeq" id="XP_009224537.1">
    <property type="nucleotide sequence ID" value="XM_009226273.1"/>
</dbReference>
<dbReference type="STRING" id="644352.J3P4J6"/>
<accession>J3P4J6</accession>
<evidence type="ECO:0000256" key="1">
    <source>
        <dbReference type="SAM" id="MobiDB-lite"/>
    </source>
</evidence>
<feature type="compositionally biased region" description="Low complexity" evidence="1">
    <location>
        <begin position="308"/>
        <end position="317"/>
    </location>
</feature>
<evidence type="ECO:0000313" key="3">
    <source>
        <dbReference type="EMBL" id="EJT74593.1"/>
    </source>
</evidence>
<dbReference type="Proteomes" id="UP000006039">
    <property type="component" value="Unassembled WGS sequence"/>
</dbReference>
<feature type="chain" id="PRO_5015094910" evidence="2">
    <location>
        <begin position="19"/>
        <end position="325"/>
    </location>
</feature>
<proteinExistence type="predicted"/>
<dbReference type="AlphaFoldDB" id="J3P4J6"/>